<keyword evidence="3" id="KW-1185">Reference proteome</keyword>
<dbReference type="AlphaFoldDB" id="A0A8H5UKI3"/>
<feature type="compositionally biased region" description="Basic and acidic residues" evidence="1">
    <location>
        <begin position="169"/>
        <end position="200"/>
    </location>
</feature>
<accession>A0A8H5UKI3</accession>
<protein>
    <submittedName>
        <fullName evidence="2">Uncharacterized protein</fullName>
    </submittedName>
</protein>
<reference evidence="2 3" key="1">
    <citation type="submission" date="2020-05" db="EMBL/GenBank/DDBJ databases">
        <title>Identification and distribution of gene clusters putatively required for synthesis of sphingolipid metabolism inhibitors in phylogenetically diverse species of the filamentous fungus Fusarium.</title>
        <authorList>
            <person name="Kim H.-S."/>
            <person name="Busman M."/>
            <person name="Brown D.W."/>
            <person name="Divon H."/>
            <person name="Uhlig S."/>
            <person name="Proctor R.H."/>
        </authorList>
    </citation>
    <scope>NUCLEOTIDE SEQUENCE [LARGE SCALE GENOMIC DNA]</scope>
    <source>
        <strain evidence="2 3">NRRL 25311</strain>
    </source>
</reference>
<gene>
    <name evidence="2" type="ORF">FDENT_5092</name>
</gene>
<organism evidence="2 3">
    <name type="scientific">Fusarium denticulatum</name>
    <dbReference type="NCBI Taxonomy" id="48507"/>
    <lineage>
        <taxon>Eukaryota</taxon>
        <taxon>Fungi</taxon>
        <taxon>Dikarya</taxon>
        <taxon>Ascomycota</taxon>
        <taxon>Pezizomycotina</taxon>
        <taxon>Sordariomycetes</taxon>
        <taxon>Hypocreomycetidae</taxon>
        <taxon>Hypocreales</taxon>
        <taxon>Nectriaceae</taxon>
        <taxon>Fusarium</taxon>
        <taxon>Fusarium fujikuroi species complex</taxon>
    </lineage>
</organism>
<dbReference type="Proteomes" id="UP000562682">
    <property type="component" value="Unassembled WGS sequence"/>
</dbReference>
<proteinExistence type="predicted"/>
<comment type="caution">
    <text evidence="2">The sequence shown here is derived from an EMBL/GenBank/DDBJ whole genome shotgun (WGS) entry which is preliminary data.</text>
</comment>
<name>A0A8H5UKI3_9HYPO</name>
<evidence type="ECO:0000256" key="1">
    <source>
        <dbReference type="SAM" id="MobiDB-lite"/>
    </source>
</evidence>
<dbReference type="EMBL" id="JAAOAK010000127">
    <property type="protein sequence ID" value="KAF5687802.1"/>
    <property type="molecule type" value="Genomic_DNA"/>
</dbReference>
<evidence type="ECO:0000313" key="3">
    <source>
        <dbReference type="Proteomes" id="UP000562682"/>
    </source>
</evidence>
<sequence length="215" mass="23830">MASNETVLLEPFGAEPGTKWFRTAYKWNRNQIFAWLKTTADAGGAGPKNKVPVALLTEIYNRLISLSLPNGTLYKNPRLRPWSHIARKVDENWNPKNPETSKFAVQGWAIEPSIQASRAPVPEWWCPYDLLGLFLSLLGPAPSTATKNNFYLPLTAVYGRWCSRIAGRPDGKEDATKKPESVPEAEKLLVENGSSERESSHALTAVSLLEPVLSA</sequence>
<evidence type="ECO:0000313" key="2">
    <source>
        <dbReference type="EMBL" id="KAF5687802.1"/>
    </source>
</evidence>
<feature type="region of interest" description="Disordered" evidence="1">
    <location>
        <begin position="169"/>
        <end position="201"/>
    </location>
</feature>